<keyword evidence="3" id="KW-1185">Reference proteome</keyword>
<dbReference type="Gene3D" id="3.60.10.10">
    <property type="entry name" value="Endonuclease/exonuclease/phosphatase"/>
    <property type="match status" value="1"/>
</dbReference>
<dbReference type="eggNOG" id="COG3568">
    <property type="taxonomic scope" value="Bacteria"/>
</dbReference>
<evidence type="ECO:0000313" key="3">
    <source>
        <dbReference type="Proteomes" id="UP000005801"/>
    </source>
</evidence>
<dbReference type="GO" id="GO:0004527">
    <property type="term" value="F:exonuclease activity"/>
    <property type="evidence" value="ECO:0007669"/>
    <property type="project" value="UniProtKB-KW"/>
</dbReference>
<keyword evidence="2" id="KW-0255">Endonuclease</keyword>
<gene>
    <name evidence="2" type="ORF">PPSIR1_15795</name>
</gene>
<dbReference type="STRING" id="391625.PPSIR1_15795"/>
<dbReference type="InterPro" id="IPR051916">
    <property type="entry name" value="GPI-anchor_lipid_remodeler"/>
</dbReference>
<feature type="domain" description="Endonuclease/exonuclease/phosphatase" evidence="1">
    <location>
        <begin position="16"/>
        <end position="224"/>
    </location>
</feature>
<sequence length="236" mass="26140">MGAHQLLTKPETLRANLRGIAAWIAEANADLACVQEADASSWWSGRFDHVAFLAQHSGLPYVTRACNVDGGGLRYGTALLSRWPLEQAWAHTFAPTPPTFRKGFVISSLRWPGAPELEFDVVSVHTDFARASQRRRQVRELAALIRQRGRPVIVAGDLNSDWREGGATRLLARDLELEAFEPTGPMVTFPGPGPSPDRRLDWVLISKAFEFSGVEAVDLRLSDHRPLLARVRLRGA</sequence>
<dbReference type="InterPro" id="IPR036691">
    <property type="entry name" value="Endo/exonu/phosph_ase_sf"/>
</dbReference>
<name>A6GEN5_9BACT</name>
<evidence type="ECO:0000259" key="1">
    <source>
        <dbReference type="Pfam" id="PF03372"/>
    </source>
</evidence>
<dbReference type="SUPFAM" id="SSF56219">
    <property type="entry name" value="DNase I-like"/>
    <property type="match status" value="1"/>
</dbReference>
<dbReference type="GO" id="GO:0004519">
    <property type="term" value="F:endonuclease activity"/>
    <property type="evidence" value="ECO:0007669"/>
    <property type="project" value="UniProtKB-KW"/>
</dbReference>
<dbReference type="PANTHER" id="PTHR14859">
    <property type="entry name" value="CALCOFLUOR WHITE HYPERSENSITIVE PROTEIN PRECURSOR"/>
    <property type="match status" value="1"/>
</dbReference>
<dbReference type="EMBL" id="ABCS01000084">
    <property type="protein sequence ID" value="EDM75681.1"/>
    <property type="molecule type" value="Genomic_DNA"/>
</dbReference>
<keyword evidence="2" id="KW-0378">Hydrolase</keyword>
<reference evidence="2 3" key="1">
    <citation type="submission" date="2007-06" db="EMBL/GenBank/DDBJ databases">
        <authorList>
            <person name="Shimkets L."/>
            <person name="Ferriera S."/>
            <person name="Johnson J."/>
            <person name="Kravitz S."/>
            <person name="Beeson K."/>
            <person name="Sutton G."/>
            <person name="Rogers Y.-H."/>
            <person name="Friedman R."/>
            <person name="Frazier M."/>
            <person name="Venter J.C."/>
        </authorList>
    </citation>
    <scope>NUCLEOTIDE SEQUENCE [LARGE SCALE GENOMIC DNA]</scope>
    <source>
        <strain evidence="2 3">SIR-1</strain>
    </source>
</reference>
<dbReference type="GO" id="GO:0006506">
    <property type="term" value="P:GPI anchor biosynthetic process"/>
    <property type="evidence" value="ECO:0007669"/>
    <property type="project" value="TreeGrafter"/>
</dbReference>
<keyword evidence="2" id="KW-0540">Nuclease</keyword>
<dbReference type="Pfam" id="PF03372">
    <property type="entry name" value="Exo_endo_phos"/>
    <property type="match status" value="1"/>
</dbReference>
<dbReference type="InterPro" id="IPR005135">
    <property type="entry name" value="Endo/exonuclease/phosphatase"/>
</dbReference>
<dbReference type="PANTHER" id="PTHR14859:SF15">
    <property type="entry name" value="ENDONUCLEASE_EXONUCLEASE_PHOSPHATASE DOMAIN-CONTAINING PROTEIN"/>
    <property type="match status" value="1"/>
</dbReference>
<dbReference type="AlphaFoldDB" id="A6GEN5"/>
<dbReference type="Proteomes" id="UP000005801">
    <property type="component" value="Unassembled WGS sequence"/>
</dbReference>
<protein>
    <submittedName>
        <fullName evidence="2">Endonuclease/exonuclease/phosphatase family protein</fullName>
    </submittedName>
</protein>
<dbReference type="GO" id="GO:0016020">
    <property type="term" value="C:membrane"/>
    <property type="evidence" value="ECO:0007669"/>
    <property type="project" value="GOC"/>
</dbReference>
<evidence type="ECO:0000313" key="2">
    <source>
        <dbReference type="EMBL" id="EDM75681.1"/>
    </source>
</evidence>
<proteinExistence type="predicted"/>
<keyword evidence="2" id="KW-0269">Exonuclease</keyword>
<organism evidence="2 3">
    <name type="scientific">Plesiocystis pacifica SIR-1</name>
    <dbReference type="NCBI Taxonomy" id="391625"/>
    <lineage>
        <taxon>Bacteria</taxon>
        <taxon>Pseudomonadati</taxon>
        <taxon>Myxococcota</taxon>
        <taxon>Polyangia</taxon>
        <taxon>Nannocystales</taxon>
        <taxon>Nannocystaceae</taxon>
        <taxon>Plesiocystis</taxon>
    </lineage>
</organism>
<accession>A6GEN5</accession>
<comment type="caution">
    <text evidence="2">The sequence shown here is derived from an EMBL/GenBank/DDBJ whole genome shotgun (WGS) entry which is preliminary data.</text>
</comment>